<sequence>MLVFPKLIYPLTNLQILLKYGDIKTLDRALNSFIWSGKKPKITLTKLQAPYASGGLKLPNLRSFNLDAISRYLMKWVLGGDKFTNPFLEPFPIKHTYILEILHLK</sequence>
<dbReference type="Proteomes" id="UP000694892">
    <property type="component" value="Chromosome 5S"/>
</dbReference>
<reference evidence="2" key="1">
    <citation type="journal article" date="2016" name="Nature">
        <title>Genome evolution in the allotetraploid frog Xenopus laevis.</title>
        <authorList>
            <person name="Session A.M."/>
            <person name="Uno Y."/>
            <person name="Kwon T."/>
            <person name="Chapman J.A."/>
            <person name="Toyoda A."/>
            <person name="Takahashi S."/>
            <person name="Fukui A."/>
            <person name="Hikosaka A."/>
            <person name="Suzuki A."/>
            <person name="Kondo M."/>
            <person name="van Heeringen S.J."/>
            <person name="Quigley I."/>
            <person name="Heinz S."/>
            <person name="Ogino H."/>
            <person name="Ochi H."/>
            <person name="Hellsten U."/>
            <person name="Lyons J.B."/>
            <person name="Simakov O."/>
            <person name="Putnam N."/>
            <person name="Stites J."/>
            <person name="Kuroki Y."/>
            <person name="Tanaka T."/>
            <person name="Michiue T."/>
            <person name="Watanabe M."/>
            <person name="Bogdanovic O."/>
            <person name="Lister R."/>
            <person name="Georgiou G."/>
            <person name="Paranjpe S.S."/>
            <person name="van Kruijsbergen I."/>
            <person name="Shu S."/>
            <person name="Carlson J."/>
            <person name="Kinoshita T."/>
            <person name="Ohta Y."/>
            <person name="Mawaribuchi S."/>
            <person name="Jenkins J."/>
            <person name="Grimwood J."/>
            <person name="Schmutz J."/>
            <person name="Mitros T."/>
            <person name="Mozaffari S.V."/>
            <person name="Suzuki Y."/>
            <person name="Haramoto Y."/>
            <person name="Yamamoto T.S."/>
            <person name="Takagi C."/>
            <person name="Heald R."/>
            <person name="Miller K."/>
            <person name="Haudenschild C."/>
            <person name="Kitzman J."/>
            <person name="Nakayama T."/>
            <person name="Izutsu Y."/>
            <person name="Robert J."/>
            <person name="Fortriede J."/>
            <person name="Burns K."/>
            <person name="Lotay V."/>
            <person name="Karimi K."/>
            <person name="Yasuoka Y."/>
            <person name="Dichmann D.S."/>
            <person name="Flajnik M.F."/>
            <person name="Houston D.W."/>
            <person name="Shendure J."/>
            <person name="DuPasquier L."/>
            <person name="Vize P.D."/>
            <person name="Zorn A.M."/>
            <person name="Ito M."/>
            <person name="Marcotte E.M."/>
            <person name="Wallingford J.B."/>
            <person name="Ito Y."/>
            <person name="Asashima M."/>
            <person name="Ueno N."/>
            <person name="Matsuda Y."/>
            <person name="Veenstra G.J."/>
            <person name="Fujiyama A."/>
            <person name="Harland R.M."/>
            <person name="Taira M."/>
            <person name="Rokhsar D.S."/>
        </authorList>
    </citation>
    <scope>NUCLEOTIDE SEQUENCE [LARGE SCALE GENOMIC DNA]</scope>
    <source>
        <strain evidence="2">J</strain>
    </source>
</reference>
<organism evidence="1 2">
    <name type="scientific">Xenopus laevis</name>
    <name type="common">African clawed frog</name>
    <dbReference type="NCBI Taxonomy" id="8355"/>
    <lineage>
        <taxon>Eukaryota</taxon>
        <taxon>Metazoa</taxon>
        <taxon>Chordata</taxon>
        <taxon>Craniata</taxon>
        <taxon>Vertebrata</taxon>
        <taxon>Euteleostomi</taxon>
        <taxon>Amphibia</taxon>
        <taxon>Batrachia</taxon>
        <taxon>Anura</taxon>
        <taxon>Pipoidea</taxon>
        <taxon>Pipidae</taxon>
        <taxon>Xenopodinae</taxon>
        <taxon>Xenopus</taxon>
        <taxon>Xenopus</taxon>
    </lineage>
</organism>
<proteinExistence type="predicted"/>
<protein>
    <submittedName>
        <fullName evidence="1">Uncharacterized protein</fullName>
    </submittedName>
</protein>
<evidence type="ECO:0000313" key="2">
    <source>
        <dbReference type="Proteomes" id="UP000694892"/>
    </source>
</evidence>
<gene>
    <name evidence="1" type="ORF">XELAEV_18029358mg</name>
</gene>
<name>A0A974CRC7_XENLA</name>
<accession>A0A974CRC7</accession>
<evidence type="ECO:0000313" key="1">
    <source>
        <dbReference type="EMBL" id="OCT78249.1"/>
    </source>
</evidence>
<dbReference type="AlphaFoldDB" id="A0A974CRC7"/>
<dbReference type="EMBL" id="CM004475">
    <property type="protein sequence ID" value="OCT78249.1"/>
    <property type="molecule type" value="Genomic_DNA"/>
</dbReference>